<feature type="region of interest" description="Disordered" evidence="2">
    <location>
        <begin position="121"/>
        <end position="162"/>
    </location>
</feature>
<evidence type="ECO:0000313" key="5">
    <source>
        <dbReference type="EMBL" id="KAF9073226.1"/>
    </source>
</evidence>
<evidence type="ECO:0000256" key="2">
    <source>
        <dbReference type="SAM" id="MobiDB-lite"/>
    </source>
</evidence>
<keyword evidence="1 3" id="KW-0732">Signal</keyword>
<comment type="caution">
    <text evidence="5">The sequence shown here is derived from an EMBL/GenBank/DDBJ whole genome shotgun (WGS) entry which is preliminary data.</text>
</comment>
<feature type="domain" description="Yeast cell wall synthesis Kre9/Knh1-like N-terminal" evidence="4">
    <location>
        <begin position="24"/>
        <end position="114"/>
    </location>
</feature>
<feature type="signal peptide" evidence="3">
    <location>
        <begin position="1"/>
        <end position="18"/>
    </location>
</feature>
<dbReference type="OrthoDB" id="5420143at2759"/>
<evidence type="ECO:0000259" key="4">
    <source>
        <dbReference type="Pfam" id="PF10342"/>
    </source>
</evidence>
<name>A0A9P5Q1A4_9AGAR</name>
<protein>
    <recommendedName>
        <fullName evidence="4">Yeast cell wall synthesis Kre9/Knh1-like N-terminal domain-containing protein</fullName>
    </recommendedName>
</protein>
<evidence type="ECO:0000256" key="3">
    <source>
        <dbReference type="SAM" id="SignalP"/>
    </source>
</evidence>
<evidence type="ECO:0000313" key="6">
    <source>
        <dbReference type="Proteomes" id="UP000772434"/>
    </source>
</evidence>
<keyword evidence="6" id="KW-1185">Reference proteome</keyword>
<dbReference type="EMBL" id="JADNRY010000019">
    <property type="protein sequence ID" value="KAF9073226.1"/>
    <property type="molecule type" value="Genomic_DNA"/>
</dbReference>
<gene>
    <name evidence="5" type="ORF">BDP27DRAFT_1319067</name>
</gene>
<feature type="chain" id="PRO_5040297934" description="Yeast cell wall synthesis Kre9/Knh1-like N-terminal domain-containing protein" evidence="3">
    <location>
        <begin position="19"/>
        <end position="185"/>
    </location>
</feature>
<sequence>MRVSLLAAAALLPAYASATFSISSPSGSEFWVFNRSNAVNWTSTAGDPTEFNIDIINTNSSILNGAFSIAPSVANSLSFVISNVTLVPGDGYIMQFVNVSDPTQVFVNSSAFTVMPNGTAPAPPVTGSSSASGNGSSGSATSGSGSSTASGSSASPSATNGASSLLNTKSVVVAAGVMALSALAM</sequence>
<evidence type="ECO:0000256" key="1">
    <source>
        <dbReference type="ARBA" id="ARBA00022729"/>
    </source>
</evidence>
<proteinExistence type="predicted"/>
<feature type="compositionally biased region" description="Low complexity" evidence="2">
    <location>
        <begin position="126"/>
        <end position="162"/>
    </location>
</feature>
<dbReference type="Pfam" id="PF10342">
    <property type="entry name" value="Kre9_KNH"/>
    <property type="match status" value="1"/>
</dbReference>
<dbReference type="AlphaFoldDB" id="A0A9P5Q1A4"/>
<reference evidence="5" key="1">
    <citation type="submission" date="2020-11" db="EMBL/GenBank/DDBJ databases">
        <authorList>
            <consortium name="DOE Joint Genome Institute"/>
            <person name="Ahrendt S."/>
            <person name="Riley R."/>
            <person name="Andreopoulos W."/>
            <person name="Labutti K."/>
            <person name="Pangilinan J."/>
            <person name="Ruiz-Duenas F.J."/>
            <person name="Barrasa J.M."/>
            <person name="Sanchez-Garcia M."/>
            <person name="Camarero S."/>
            <person name="Miyauchi S."/>
            <person name="Serrano A."/>
            <person name="Linde D."/>
            <person name="Babiker R."/>
            <person name="Drula E."/>
            <person name="Ayuso-Fernandez I."/>
            <person name="Pacheco R."/>
            <person name="Padilla G."/>
            <person name="Ferreira P."/>
            <person name="Barriuso J."/>
            <person name="Kellner H."/>
            <person name="Castanera R."/>
            <person name="Alfaro M."/>
            <person name="Ramirez L."/>
            <person name="Pisabarro A.G."/>
            <person name="Kuo A."/>
            <person name="Tritt A."/>
            <person name="Lipzen A."/>
            <person name="He G."/>
            <person name="Yan M."/>
            <person name="Ng V."/>
            <person name="Cullen D."/>
            <person name="Martin F."/>
            <person name="Rosso M.-N."/>
            <person name="Henrissat B."/>
            <person name="Hibbett D."/>
            <person name="Martinez A.T."/>
            <person name="Grigoriev I.V."/>
        </authorList>
    </citation>
    <scope>NUCLEOTIDE SEQUENCE</scope>
    <source>
        <strain evidence="5">AH 40177</strain>
    </source>
</reference>
<dbReference type="Proteomes" id="UP000772434">
    <property type="component" value="Unassembled WGS sequence"/>
</dbReference>
<dbReference type="InterPro" id="IPR018466">
    <property type="entry name" value="Kre9/Knh1-like_N"/>
</dbReference>
<accession>A0A9P5Q1A4</accession>
<organism evidence="5 6">
    <name type="scientific">Rhodocollybia butyracea</name>
    <dbReference type="NCBI Taxonomy" id="206335"/>
    <lineage>
        <taxon>Eukaryota</taxon>
        <taxon>Fungi</taxon>
        <taxon>Dikarya</taxon>
        <taxon>Basidiomycota</taxon>
        <taxon>Agaricomycotina</taxon>
        <taxon>Agaricomycetes</taxon>
        <taxon>Agaricomycetidae</taxon>
        <taxon>Agaricales</taxon>
        <taxon>Marasmiineae</taxon>
        <taxon>Omphalotaceae</taxon>
        <taxon>Rhodocollybia</taxon>
    </lineage>
</organism>